<feature type="region of interest" description="Disordered" evidence="1">
    <location>
        <begin position="222"/>
        <end position="241"/>
    </location>
</feature>
<gene>
    <name evidence="3" type="ORF">DFR29_10245</name>
</gene>
<dbReference type="AlphaFoldDB" id="A0A4V6PYG8"/>
<protein>
    <submittedName>
        <fullName evidence="3">Uncharacterized protein DUF1176</fullName>
    </submittedName>
</protein>
<feature type="chain" id="PRO_5020978600" evidence="2">
    <location>
        <begin position="23"/>
        <end position="352"/>
    </location>
</feature>
<evidence type="ECO:0000313" key="3">
    <source>
        <dbReference type="EMBL" id="TDR47386.1"/>
    </source>
</evidence>
<feature type="signal peptide" evidence="2">
    <location>
        <begin position="1"/>
        <end position="22"/>
    </location>
</feature>
<sequence length="352" mass="36876">MPFLPTRLAIPLLALLPVTTVAAPPASLSFTHNDWEIACDNTRTCRAAGYQRDGDEPPVSVLLTREAGPGKPVKGQVMLGSYDDQAAAPKTDLLLRIGEQDLGKVALAKGELQGDLSSAQVDALLAALRRDSAIAFVAGGLRWKLSDQGASTVLLKMDEFQGRLGTPGALVRKGDGDESKVLPALPVPVVVVPKQPATTAADLALAGDAALRRAVLATVKEDDCAPPKADGEGDDDDEEGTLGVQRLSAGKLLVSLQCWMAAYNEGSGYWVVDDKPPYAATLVTTMASDYTNGQISSAQKGRGLGDCWSTNSWSWNGQAFLHTAAATTGQCKLVAAGGAWELPTLVTTVKQP</sequence>
<name>A0A4V6PYG8_9GAMM</name>
<keyword evidence="4" id="KW-1185">Reference proteome</keyword>
<organism evidence="3 4">
    <name type="scientific">Tahibacter aquaticus</name>
    <dbReference type="NCBI Taxonomy" id="520092"/>
    <lineage>
        <taxon>Bacteria</taxon>
        <taxon>Pseudomonadati</taxon>
        <taxon>Pseudomonadota</taxon>
        <taxon>Gammaproteobacteria</taxon>
        <taxon>Lysobacterales</taxon>
        <taxon>Rhodanobacteraceae</taxon>
        <taxon>Tahibacter</taxon>
    </lineage>
</organism>
<evidence type="ECO:0000313" key="4">
    <source>
        <dbReference type="Proteomes" id="UP000295293"/>
    </source>
</evidence>
<accession>A0A4V6PYG8</accession>
<dbReference type="Proteomes" id="UP000295293">
    <property type="component" value="Unassembled WGS sequence"/>
</dbReference>
<reference evidence="3 4" key="1">
    <citation type="submission" date="2019-03" db="EMBL/GenBank/DDBJ databases">
        <title>Genomic Encyclopedia of Type Strains, Phase IV (KMG-IV): sequencing the most valuable type-strain genomes for metagenomic binning, comparative biology and taxonomic classification.</title>
        <authorList>
            <person name="Goeker M."/>
        </authorList>
    </citation>
    <scope>NUCLEOTIDE SEQUENCE [LARGE SCALE GENOMIC DNA]</scope>
    <source>
        <strain evidence="3 4">DSM 21667</strain>
    </source>
</reference>
<evidence type="ECO:0000256" key="2">
    <source>
        <dbReference type="SAM" id="SignalP"/>
    </source>
</evidence>
<keyword evidence="2" id="KW-0732">Signal</keyword>
<comment type="caution">
    <text evidence="3">The sequence shown here is derived from an EMBL/GenBank/DDBJ whole genome shotgun (WGS) entry which is preliminary data.</text>
</comment>
<feature type="compositionally biased region" description="Basic and acidic residues" evidence="1">
    <location>
        <begin position="222"/>
        <end position="231"/>
    </location>
</feature>
<dbReference type="InterPro" id="IPR009560">
    <property type="entry name" value="DUF1176"/>
</dbReference>
<dbReference type="RefSeq" id="WP_133817116.1">
    <property type="nucleotide sequence ID" value="NZ_SNZH01000002.1"/>
</dbReference>
<evidence type="ECO:0000256" key="1">
    <source>
        <dbReference type="SAM" id="MobiDB-lite"/>
    </source>
</evidence>
<dbReference type="OrthoDB" id="6183301at2"/>
<dbReference type="EMBL" id="SNZH01000002">
    <property type="protein sequence ID" value="TDR47386.1"/>
    <property type="molecule type" value="Genomic_DNA"/>
</dbReference>
<dbReference type="Pfam" id="PF06674">
    <property type="entry name" value="DUF1176"/>
    <property type="match status" value="1"/>
</dbReference>
<proteinExistence type="predicted"/>